<organism evidence="1 2">
    <name type="scientific">Glycomyces albidus</name>
    <dbReference type="NCBI Taxonomy" id="2656774"/>
    <lineage>
        <taxon>Bacteria</taxon>
        <taxon>Bacillati</taxon>
        <taxon>Actinomycetota</taxon>
        <taxon>Actinomycetes</taxon>
        <taxon>Glycomycetales</taxon>
        <taxon>Glycomycetaceae</taxon>
        <taxon>Glycomyces</taxon>
    </lineage>
</organism>
<dbReference type="EMBL" id="WIAO01000035">
    <property type="protein sequence ID" value="MQM28090.1"/>
    <property type="molecule type" value="Genomic_DNA"/>
</dbReference>
<proteinExistence type="predicted"/>
<dbReference type="RefSeq" id="WP_153027205.1">
    <property type="nucleotide sequence ID" value="NZ_WIAO01000035.1"/>
</dbReference>
<accession>A0A6L5GEG3</accession>
<comment type="caution">
    <text evidence="1">The sequence shown here is derived from an EMBL/GenBank/DDBJ whole genome shotgun (WGS) entry which is preliminary data.</text>
</comment>
<keyword evidence="2" id="KW-1185">Reference proteome</keyword>
<sequence length="84" mass="9025">MHVRVRFAAPAERIAAGISAADGVVEAIDEDRRLLVLGGSDPLTMAAFLCMFDVDFELLDAGPVPDALHTVENRCRKASKSLQS</sequence>
<protein>
    <submittedName>
        <fullName evidence="1">Uncharacterized protein</fullName>
    </submittedName>
</protein>
<reference evidence="1 2" key="1">
    <citation type="submission" date="2019-10" db="EMBL/GenBank/DDBJ databases">
        <title>Glycomyces albidus sp. nov., a novel actinomycete isolated from rhizosphere soil of wheat (Triticum aestivum L.).</title>
        <authorList>
            <person name="Qian L."/>
        </authorList>
    </citation>
    <scope>NUCLEOTIDE SEQUENCE [LARGE SCALE GENOMIC DNA]</scope>
    <source>
        <strain evidence="1 2">NEAU-7082</strain>
    </source>
</reference>
<name>A0A6L5GEG3_9ACTN</name>
<evidence type="ECO:0000313" key="1">
    <source>
        <dbReference type="EMBL" id="MQM28090.1"/>
    </source>
</evidence>
<gene>
    <name evidence="1" type="ORF">GFD30_21360</name>
</gene>
<evidence type="ECO:0000313" key="2">
    <source>
        <dbReference type="Proteomes" id="UP000477750"/>
    </source>
</evidence>
<dbReference type="AlphaFoldDB" id="A0A6L5GEG3"/>
<dbReference type="Proteomes" id="UP000477750">
    <property type="component" value="Unassembled WGS sequence"/>
</dbReference>